<dbReference type="OMA" id="VPRFANE"/>
<dbReference type="VEuPathDB" id="FungiDB:SDRG_14363"/>
<dbReference type="EMBL" id="JH767202">
    <property type="protein sequence ID" value="EQC27779.1"/>
    <property type="molecule type" value="Genomic_DNA"/>
</dbReference>
<evidence type="ECO:0000313" key="3">
    <source>
        <dbReference type="Proteomes" id="UP000030762"/>
    </source>
</evidence>
<keyword evidence="1" id="KW-0175">Coiled coil</keyword>
<evidence type="ECO:0000313" key="2">
    <source>
        <dbReference type="EMBL" id="EQC27779.1"/>
    </source>
</evidence>
<dbReference type="RefSeq" id="XP_008618709.1">
    <property type="nucleotide sequence ID" value="XM_008620487.1"/>
</dbReference>
<dbReference type="InParanoid" id="T0PQJ4"/>
<feature type="coiled-coil region" evidence="1">
    <location>
        <begin position="378"/>
        <end position="419"/>
    </location>
</feature>
<reference evidence="2 3" key="1">
    <citation type="submission" date="2012-04" db="EMBL/GenBank/DDBJ databases">
        <title>The Genome Sequence of Saprolegnia declina VS20.</title>
        <authorList>
            <consortium name="The Broad Institute Genome Sequencing Platform"/>
            <person name="Russ C."/>
            <person name="Nusbaum C."/>
            <person name="Tyler B."/>
            <person name="van West P."/>
            <person name="Dieguez-Uribeondo J."/>
            <person name="de Bruijn I."/>
            <person name="Tripathy S."/>
            <person name="Jiang R."/>
            <person name="Young S.K."/>
            <person name="Zeng Q."/>
            <person name="Gargeya S."/>
            <person name="Fitzgerald M."/>
            <person name="Haas B."/>
            <person name="Abouelleil A."/>
            <person name="Alvarado L."/>
            <person name="Arachchi H.M."/>
            <person name="Berlin A."/>
            <person name="Chapman S.B."/>
            <person name="Goldberg J."/>
            <person name="Griggs A."/>
            <person name="Gujja S."/>
            <person name="Hansen M."/>
            <person name="Howarth C."/>
            <person name="Imamovic A."/>
            <person name="Larimer J."/>
            <person name="McCowen C."/>
            <person name="Montmayeur A."/>
            <person name="Murphy C."/>
            <person name="Neiman D."/>
            <person name="Pearson M."/>
            <person name="Priest M."/>
            <person name="Roberts A."/>
            <person name="Saif S."/>
            <person name="Shea T."/>
            <person name="Sisk P."/>
            <person name="Sykes S."/>
            <person name="Wortman J."/>
            <person name="Nusbaum C."/>
            <person name="Birren B."/>
        </authorList>
    </citation>
    <scope>NUCLEOTIDE SEQUENCE [LARGE SCALE GENOMIC DNA]</scope>
    <source>
        <strain evidence="2 3">VS20</strain>
    </source>
</reference>
<keyword evidence="3" id="KW-1185">Reference proteome</keyword>
<accession>T0PQJ4</accession>
<protein>
    <submittedName>
        <fullName evidence="2">Uncharacterized protein</fullName>
    </submittedName>
</protein>
<dbReference type="Proteomes" id="UP000030762">
    <property type="component" value="Unassembled WGS sequence"/>
</dbReference>
<dbReference type="GeneID" id="19955090"/>
<dbReference type="eggNOG" id="ENOG502SI5E">
    <property type="taxonomic scope" value="Eukaryota"/>
</dbReference>
<name>T0PQJ4_SAPDV</name>
<dbReference type="AlphaFoldDB" id="T0PQJ4"/>
<dbReference type="STRING" id="1156394.T0PQJ4"/>
<organism evidence="2 3">
    <name type="scientific">Saprolegnia diclina (strain VS20)</name>
    <dbReference type="NCBI Taxonomy" id="1156394"/>
    <lineage>
        <taxon>Eukaryota</taxon>
        <taxon>Sar</taxon>
        <taxon>Stramenopiles</taxon>
        <taxon>Oomycota</taxon>
        <taxon>Saprolegniomycetes</taxon>
        <taxon>Saprolegniales</taxon>
        <taxon>Saprolegniaceae</taxon>
        <taxon>Saprolegnia</taxon>
    </lineage>
</organism>
<gene>
    <name evidence="2" type="ORF">SDRG_14363</name>
</gene>
<sequence>MVGESKVFKRTRLGVVLPNLPEPVVLERGKPLDVLQTELDDHQRKELDTILRNLQRRLDHALVSLPTSPPLPRLRGDDDSSEVQFPWSTAGVERKIADAVAAESDPDHPLTPLDTLTIALEVVQACFNEDEDDDRFHAGWTKLLAGLLDRIEAMLVRKAAKDRTHIASFVAAIGPEQAPSAPSPRAQLRELKLALTSPRHRCSKPPSLAFELTDKAAYDARANARRLELPKVAPDNSYRHVRRCRAFPLTRVAKDEVIQRIYNYCPVESRFDLRSVSLNLQTLDTAKPWTVIEFPKARPPLSKDQVNYLLQWQRLRYEKLCAAQANETECHAKLTLTLDYADAVVYELSRLVFDKCPTSSHFIYGLWHGVSSMMASINKTIEDEIVVLSQTLKTLKVEVDQLERRHAQQRATMEVLHEKLQHKHKIVAAEKDLGIRLRNDLNKYLAADQILVRLTSQFVQTVLEAFPDQPRAVPRFCTGIEVVEELRRSLDAKFSVAPSTAFVRMFASALAPTEDAATHHGHSILSSFEASAVRKELEATLKRLALLTTLSSPDCALGWDPQDVWQHAFFIPPIQELLEMESQLQELIAAVEGHTSAPARRRCSRSAQTEAPLMAQRPRGGHPHMKQAARMAATAHVVVRSLEHTPNMRLGELKRTVPTSFQHCVQHLRAEYVPYNYTVPATHRTLSFVINEIVLQLSSGALDGSKAQAPKELLALSPQDFVYRIYLERFRVPRFANERLVDLLTSLAHLDTQSEKIHLWSRLLGLPGVDALPPMAFWFVVHALHVLAKVSHDGYYLVESDGGEFVGQQQAFDAINSVLMHFTPDIVSRAKGRVVSLTQIYGTMWMPLYAVLAICVDEWEARYVSTKLLIETSFGQAALAVDSFETFRSIVAGFNARAHPYAVASAYQSALRVAARPKPLHCSAACLEQSVVPAEASALFDKTLLWFAAPGDGALLQQANLAYTLLKNVWAASSHEIVTGIEHQTHVDSTAGLRLVTPLETILRDEPLQGTHAWHLFHELLHVAHTPDVLV</sequence>
<proteinExistence type="predicted"/>
<dbReference type="OrthoDB" id="62482at2759"/>
<evidence type="ECO:0000256" key="1">
    <source>
        <dbReference type="SAM" id="Coils"/>
    </source>
</evidence>